<feature type="transmembrane region" description="Helical" evidence="1">
    <location>
        <begin position="136"/>
        <end position="155"/>
    </location>
</feature>
<keyword evidence="3" id="KW-1185">Reference proteome</keyword>
<feature type="transmembrane region" description="Helical" evidence="1">
    <location>
        <begin position="6"/>
        <end position="30"/>
    </location>
</feature>
<dbReference type="Proteomes" id="UP000240978">
    <property type="component" value="Unassembled WGS sequence"/>
</dbReference>
<feature type="transmembrane region" description="Helical" evidence="1">
    <location>
        <begin position="88"/>
        <end position="106"/>
    </location>
</feature>
<keyword evidence="1" id="KW-0812">Transmembrane</keyword>
<sequence length="160" mass="18023">MKEYLILRILLAFHLAGLTIMAGTTIIDFVTFKTFCRLTAEDTNKASGLLPLMSVYGSLLRVGAVILMLTGASMFILLNGIWWQQLWFKIKMGLVVLLILNGMLVGNKNGIKLRSMAYEGLPDLVRRTADVRDNLNRFYITQLVILSLIILLSAIKFDRN</sequence>
<comment type="caution">
    <text evidence="2">The sequence shown here is derived from an EMBL/GenBank/DDBJ whole genome shotgun (WGS) entry which is preliminary data.</text>
</comment>
<accession>A0A2P8G518</accession>
<proteinExistence type="predicted"/>
<reference evidence="2 3" key="1">
    <citation type="submission" date="2018-03" db="EMBL/GenBank/DDBJ databases">
        <title>Genomic Encyclopedia of Archaeal and Bacterial Type Strains, Phase II (KMG-II): from individual species to whole genera.</title>
        <authorList>
            <person name="Goeker M."/>
        </authorList>
    </citation>
    <scope>NUCLEOTIDE SEQUENCE [LARGE SCALE GENOMIC DNA]</scope>
    <source>
        <strain evidence="2 3">DSM 18107</strain>
    </source>
</reference>
<keyword evidence="1" id="KW-1133">Transmembrane helix</keyword>
<keyword evidence="1" id="KW-0472">Membrane</keyword>
<evidence type="ECO:0000313" key="3">
    <source>
        <dbReference type="Proteomes" id="UP000240978"/>
    </source>
</evidence>
<gene>
    <name evidence="2" type="ORF">CLV42_107204</name>
</gene>
<dbReference type="RefSeq" id="WP_106603440.1">
    <property type="nucleotide sequence ID" value="NZ_PYGK01000007.1"/>
</dbReference>
<evidence type="ECO:0000256" key="1">
    <source>
        <dbReference type="SAM" id="Phobius"/>
    </source>
</evidence>
<organism evidence="2 3">
    <name type="scientific">Chitinophaga ginsengisoli</name>
    <dbReference type="NCBI Taxonomy" id="363837"/>
    <lineage>
        <taxon>Bacteria</taxon>
        <taxon>Pseudomonadati</taxon>
        <taxon>Bacteroidota</taxon>
        <taxon>Chitinophagia</taxon>
        <taxon>Chitinophagales</taxon>
        <taxon>Chitinophagaceae</taxon>
        <taxon>Chitinophaga</taxon>
    </lineage>
</organism>
<dbReference type="AlphaFoldDB" id="A0A2P8G518"/>
<feature type="transmembrane region" description="Helical" evidence="1">
    <location>
        <begin position="59"/>
        <end position="82"/>
    </location>
</feature>
<protein>
    <submittedName>
        <fullName evidence="2">Uncharacterized protein</fullName>
    </submittedName>
</protein>
<dbReference type="OrthoDB" id="671232at2"/>
<name>A0A2P8G518_9BACT</name>
<evidence type="ECO:0000313" key="2">
    <source>
        <dbReference type="EMBL" id="PSL29057.1"/>
    </source>
</evidence>
<dbReference type="EMBL" id="PYGK01000007">
    <property type="protein sequence ID" value="PSL29057.1"/>
    <property type="molecule type" value="Genomic_DNA"/>
</dbReference>